<proteinExistence type="predicted"/>
<accession>A0AC60VY52</accession>
<evidence type="ECO:0000313" key="1">
    <source>
        <dbReference type="EMBL" id="MBA4452366.1"/>
    </source>
</evidence>
<gene>
    <name evidence="1" type="ORF">H2B03_04230</name>
</gene>
<organism evidence="1 2">
    <name type="scientific">Candidatus Nitrosomaritimum aestuariumsis</name>
    <dbReference type="NCBI Taxonomy" id="3342354"/>
    <lineage>
        <taxon>Archaea</taxon>
        <taxon>Nitrososphaerota</taxon>
        <taxon>Nitrososphaeria</taxon>
        <taxon>Nitrosopumilales</taxon>
        <taxon>Nitrosopumilaceae</taxon>
        <taxon>Candidatus Nitrosomaritimum</taxon>
    </lineage>
</organism>
<reference evidence="1 2" key="1">
    <citation type="journal article" date="2020" name="Appl. Environ. Microbiol.">
        <title>Genomic Characteristics of a Novel Species of Ammonia-Oxidizing Archaea from the Jiulong River Estuary.</title>
        <authorList>
            <person name="Zou D."/>
            <person name="Wan R."/>
            <person name="Han L."/>
            <person name="Xu M.N."/>
            <person name="Liu Y."/>
            <person name="Liu H."/>
            <person name="Kao S.J."/>
            <person name="Li M."/>
        </authorList>
    </citation>
    <scope>NUCLEOTIDE SEQUENCE [LARGE SCALE GENOMIC DNA]</scope>
    <source>
        <strain evidence="1">W1bin1</strain>
    </source>
</reference>
<name>A0AC60VY52_9ARCH</name>
<dbReference type="EMBL" id="JACEMZ010000020">
    <property type="protein sequence ID" value="MBA4452366.1"/>
    <property type="molecule type" value="Genomic_DNA"/>
</dbReference>
<protein>
    <submittedName>
        <fullName evidence="1">PEFG-CTERM sorting domain-containing protein</fullName>
    </submittedName>
</protein>
<comment type="caution">
    <text evidence="1">The sequence shown here is derived from an EMBL/GenBank/DDBJ whole genome shotgun (WGS) entry which is preliminary data.</text>
</comment>
<dbReference type="Proteomes" id="UP000559653">
    <property type="component" value="Unassembled WGS sequence"/>
</dbReference>
<sequence>MNNRTSFALLAVLTAVGTLTVSSAYAQSACPDCELDDPRIIAKQLLLEDIPISLWTDKATYDHKDTIIVEGRVANVVSGVPVTLTVMSSLNSVITIDQVDVDDMGNFRTTFSTEGNLWKYDGTYFIKANYGSAEKSNKVLVELVNGMVSKPTPGQPSKVCGTSELSVMGNCVPYSISGGVVTGASVNTNDNSLIVNISANEDGTLTLNPSKNVLDGAFMVLVDGEEWDDVEINGNEISVMFLAGAEEIEIIGTFVVPEFGAIAALILAVAIISIIAVSAKSRLSIMPRY</sequence>
<evidence type="ECO:0000313" key="2">
    <source>
        <dbReference type="Proteomes" id="UP000559653"/>
    </source>
</evidence>